<dbReference type="HAMAP" id="MF_00116">
    <property type="entry name" value="dUTPase_bact"/>
    <property type="match status" value="1"/>
</dbReference>
<feature type="domain" description="dUTPase-like" evidence="6">
    <location>
        <begin position="25"/>
        <end position="158"/>
    </location>
</feature>
<evidence type="ECO:0000313" key="7">
    <source>
        <dbReference type="EMBL" id="MBS9721717.1"/>
    </source>
</evidence>
<comment type="catalytic activity">
    <reaction evidence="4 5">
        <text>dUTP + H2O = dUMP + diphosphate + H(+)</text>
        <dbReference type="Rhea" id="RHEA:10248"/>
        <dbReference type="ChEBI" id="CHEBI:15377"/>
        <dbReference type="ChEBI" id="CHEBI:15378"/>
        <dbReference type="ChEBI" id="CHEBI:33019"/>
        <dbReference type="ChEBI" id="CHEBI:61555"/>
        <dbReference type="ChEBI" id="CHEBI:246422"/>
        <dbReference type="EC" id="3.6.1.23"/>
    </reaction>
</comment>
<evidence type="ECO:0000259" key="6">
    <source>
        <dbReference type="Pfam" id="PF00692"/>
    </source>
</evidence>
<evidence type="ECO:0000256" key="1">
    <source>
        <dbReference type="ARBA" id="ARBA00006581"/>
    </source>
</evidence>
<sequence>MTTHPALPTLGPTIGLVRLSHGEDLKLPAYETAGAAGMDLRAAVRADARVILTPGRRALIPTGFIMELPEGFEGQIRPRSGLALKHGITCLNTPGTIDSDYRGEIQVLLINLGHDDFAVTRGMRIAQMVIAPVVQAQLDVRDSTQATARGDGGFGSTGGI</sequence>
<protein>
    <recommendedName>
        <fullName evidence="5">Deoxyuridine 5'-triphosphate nucleotidohydrolase</fullName>
        <shortName evidence="5">dUTPase</shortName>
        <ecNumber evidence="5">3.6.1.23</ecNumber>
    </recommendedName>
    <alternativeName>
        <fullName evidence="5">dUTP pyrophosphatase</fullName>
    </alternativeName>
</protein>
<dbReference type="Proteomes" id="UP001297272">
    <property type="component" value="Unassembled WGS sequence"/>
</dbReference>
<name>A0ABS5RXK3_9HYPH</name>
<dbReference type="InterPro" id="IPR033704">
    <property type="entry name" value="dUTPase_trimeric"/>
</dbReference>
<evidence type="ECO:0000256" key="2">
    <source>
        <dbReference type="ARBA" id="ARBA00022801"/>
    </source>
</evidence>
<accession>A0ABS5RXK3</accession>
<gene>
    <name evidence="5 7" type="primary">dut</name>
    <name evidence="7" type="ORF">JYU29_13590</name>
</gene>
<dbReference type="NCBIfam" id="TIGR00576">
    <property type="entry name" value="dut"/>
    <property type="match status" value="1"/>
</dbReference>
<dbReference type="CDD" id="cd07557">
    <property type="entry name" value="trimeric_dUTPase"/>
    <property type="match status" value="1"/>
</dbReference>
<dbReference type="EC" id="3.6.1.23" evidence="5"/>
<dbReference type="PANTHER" id="PTHR11241">
    <property type="entry name" value="DEOXYURIDINE 5'-TRIPHOSPHATE NUCLEOTIDOHYDROLASE"/>
    <property type="match status" value="1"/>
</dbReference>
<reference evidence="7 8" key="1">
    <citation type="submission" date="2021-03" db="EMBL/GenBank/DDBJ databases">
        <title>Tianweitania aestuarii sp. nov., isolated from a tidal flat.</title>
        <authorList>
            <person name="Park S."/>
            <person name="Yoon J.-H."/>
        </authorList>
    </citation>
    <scope>NUCLEOTIDE SEQUENCE [LARGE SCALE GENOMIC DNA]</scope>
    <source>
        <strain evidence="7 8">BSSL-BM11</strain>
    </source>
</reference>
<dbReference type="GO" id="GO:0004170">
    <property type="term" value="F:dUTP diphosphatase activity"/>
    <property type="evidence" value="ECO:0007669"/>
    <property type="project" value="UniProtKB-EC"/>
</dbReference>
<dbReference type="Pfam" id="PF00692">
    <property type="entry name" value="dUTPase"/>
    <property type="match status" value="1"/>
</dbReference>
<keyword evidence="3 5" id="KW-0546">Nucleotide metabolism</keyword>
<comment type="similarity">
    <text evidence="1 5">Belongs to the dUTPase family.</text>
</comment>
<keyword evidence="5" id="KW-0460">Magnesium</keyword>
<comment type="caution">
    <text evidence="5">Lacks conserved residue(s) required for the propagation of feature annotation.</text>
</comment>
<evidence type="ECO:0000256" key="4">
    <source>
        <dbReference type="ARBA" id="ARBA00047686"/>
    </source>
</evidence>
<keyword evidence="5" id="KW-0479">Metal-binding</keyword>
<evidence type="ECO:0000256" key="3">
    <source>
        <dbReference type="ARBA" id="ARBA00023080"/>
    </source>
</evidence>
<dbReference type="InterPro" id="IPR029054">
    <property type="entry name" value="dUTPase-like"/>
</dbReference>
<feature type="binding site" evidence="5">
    <location>
        <position position="92"/>
    </location>
    <ligand>
        <name>substrate</name>
    </ligand>
</feature>
<feature type="binding site" evidence="5">
    <location>
        <begin position="96"/>
        <end position="98"/>
    </location>
    <ligand>
        <name>substrate</name>
    </ligand>
</feature>
<comment type="pathway">
    <text evidence="5">Pyrimidine metabolism; dUMP biosynthesis; dUMP from dCTP (dUTP route): step 2/2.</text>
</comment>
<comment type="caution">
    <text evidence="7">The sequence shown here is derived from an EMBL/GenBank/DDBJ whole genome shotgun (WGS) entry which is preliminary data.</text>
</comment>
<keyword evidence="8" id="KW-1185">Reference proteome</keyword>
<dbReference type="RefSeq" id="WP_213985346.1">
    <property type="nucleotide sequence ID" value="NZ_JAFMNX010000003.1"/>
</dbReference>
<dbReference type="PANTHER" id="PTHR11241:SF0">
    <property type="entry name" value="DEOXYURIDINE 5'-TRIPHOSPHATE NUCLEOTIDOHYDROLASE"/>
    <property type="match status" value="1"/>
</dbReference>
<evidence type="ECO:0000313" key="8">
    <source>
        <dbReference type="Proteomes" id="UP001297272"/>
    </source>
</evidence>
<dbReference type="EMBL" id="JAFMNX010000003">
    <property type="protein sequence ID" value="MBS9721717.1"/>
    <property type="molecule type" value="Genomic_DNA"/>
</dbReference>
<evidence type="ECO:0000256" key="5">
    <source>
        <dbReference type="HAMAP-Rule" id="MF_00116"/>
    </source>
</evidence>
<feature type="binding site" evidence="5">
    <location>
        <begin position="79"/>
        <end position="81"/>
    </location>
    <ligand>
        <name>substrate</name>
    </ligand>
</feature>
<organism evidence="7 8">
    <name type="scientific">Tianweitania aestuarii</name>
    <dbReference type="NCBI Taxonomy" id="2814886"/>
    <lineage>
        <taxon>Bacteria</taxon>
        <taxon>Pseudomonadati</taxon>
        <taxon>Pseudomonadota</taxon>
        <taxon>Alphaproteobacteria</taxon>
        <taxon>Hyphomicrobiales</taxon>
        <taxon>Phyllobacteriaceae</taxon>
        <taxon>Tianweitania</taxon>
    </lineage>
</organism>
<dbReference type="SUPFAM" id="SSF51283">
    <property type="entry name" value="dUTPase-like"/>
    <property type="match status" value="1"/>
</dbReference>
<dbReference type="Gene3D" id="2.70.40.10">
    <property type="match status" value="1"/>
</dbReference>
<comment type="cofactor">
    <cofactor evidence="5">
        <name>Mg(2+)</name>
        <dbReference type="ChEBI" id="CHEBI:18420"/>
    </cofactor>
</comment>
<comment type="function">
    <text evidence="5">This enzyme is involved in nucleotide metabolism: it produces dUMP, the immediate precursor of thymidine nucleotides and it decreases the intracellular concentration of dUTP so that uracil cannot be incorporated into DNA.</text>
</comment>
<keyword evidence="2 5" id="KW-0378">Hydrolase</keyword>
<dbReference type="InterPro" id="IPR008181">
    <property type="entry name" value="dUTPase"/>
</dbReference>
<dbReference type="InterPro" id="IPR036157">
    <property type="entry name" value="dUTPase-like_sf"/>
</dbReference>
<proteinExistence type="inferred from homology"/>
<dbReference type="NCBIfam" id="NF001862">
    <property type="entry name" value="PRK00601.1"/>
    <property type="match status" value="1"/>
</dbReference>